<dbReference type="RefSeq" id="WP_073056458.1">
    <property type="nucleotide sequence ID" value="NZ_FQUP01000004.1"/>
</dbReference>
<organism evidence="2 3">
    <name type="scientific">Kaistia soli DSM 19436</name>
    <dbReference type="NCBI Taxonomy" id="1122133"/>
    <lineage>
        <taxon>Bacteria</taxon>
        <taxon>Pseudomonadati</taxon>
        <taxon>Pseudomonadota</taxon>
        <taxon>Alphaproteobacteria</taxon>
        <taxon>Hyphomicrobiales</taxon>
        <taxon>Kaistiaceae</taxon>
        <taxon>Kaistia</taxon>
    </lineage>
</organism>
<protein>
    <submittedName>
        <fullName evidence="2">Uncharacterized protein</fullName>
    </submittedName>
</protein>
<feature type="compositionally biased region" description="Polar residues" evidence="1">
    <location>
        <begin position="841"/>
        <end position="852"/>
    </location>
</feature>
<reference evidence="2 3" key="1">
    <citation type="submission" date="2016-11" db="EMBL/GenBank/DDBJ databases">
        <authorList>
            <person name="Jaros S."/>
            <person name="Januszkiewicz K."/>
            <person name="Wedrychowicz H."/>
        </authorList>
    </citation>
    <scope>NUCLEOTIDE SEQUENCE [LARGE SCALE GENOMIC DNA]</scope>
    <source>
        <strain evidence="2 3">DSM 19436</strain>
    </source>
</reference>
<name>A0A1M5IXY5_9HYPH</name>
<dbReference type="Proteomes" id="UP000184485">
    <property type="component" value="Unassembled WGS sequence"/>
</dbReference>
<keyword evidence="3" id="KW-1185">Reference proteome</keyword>
<feature type="region of interest" description="Disordered" evidence="1">
    <location>
        <begin position="1"/>
        <end position="32"/>
    </location>
</feature>
<sequence length="906" mass="98009">MVKLPGLTPFAEDRPMGGRPVSRKVPQQDVRIQAPGLRLAASPVDTYSRPAAPQRDTQLDQFIDGLSTINPALQRFGSVQRAMDEDTAETRARRHQLEAISPEDYAARVEADPVLKSAIGRAAAQRVSGMQNSTLALADIQNAYVNDFDKANGDFDAFVAEKVKPYLGDPANDPSYVKSFMASIDPSLRQLRAGYTGYKAQEQYAANQQTLQDAFLSIARNGAAAGATPEEQAKAIFREFYGNKRLLGMSFQDQGKAAVQLAATLAEEGNYDLVTALATMDRTGADGAKLGKLLDDNQVGGDMAKAVLRAKAIRDGKNQEGGIDTRQSLFDKFTQGQANDADEAALRQLVKDKPGLVSEGWANGMISQNRNERERLKAAAQKAAAKDALAVQFENQEAALTNDGIEAMKSGKLFSLGPKVVIDKEGNEKTILEDDVRQRAVDDYAVRSAAVAKEKGETREQTILRDLPIYAANGVPPKSWRSTMERGVNALSTPAVLGGEIPQQTVEAYSLFKLLRTNKSQLLRDLLPKDKADVFETARISEEELGMDPTKALLDAVDQNADPAGRPNPAAQVSLAEVRKAADTGSMWNSIKGVFGGGVESLNESVLVGAIQRRAEVIAGRGVNADKAIELAAERVRSTHVNVNGWWIDASDKRLPPNFPDLATEMIREYVEKHGKTEGIETSDLTVFTAGNGGNAWRIVVKAGGWPVDNRADSVFTSDDLMAANENRIAEINRMKAEDAANAASTAYEPWFQLGNPDGPADIHLGPFLPKNWRDPAVQEQLRQGRREKGEKQRAAVEALGSALASGAQAVTEAAKQGAADAVAPMVDAIKNRKEKRRAKSQSWRAQQQTTEPAADQSLEEARGQLDQAKARLLKNAEGAVKSGADPKVVAEGLRKAGIDERLWPK</sequence>
<dbReference type="AlphaFoldDB" id="A0A1M5IXY5"/>
<evidence type="ECO:0000256" key="1">
    <source>
        <dbReference type="SAM" id="MobiDB-lite"/>
    </source>
</evidence>
<proteinExistence type="predicted"/>
<dbReference type="STRING" id="1122133.SAMN02745157_4037"/>
<accession>A0A1M5IXY5</accession>
<evidence type="ECO:0000313" key="3">
    <source>
        <dbReference type="Proteomes" id="UP000184485"/>
    </source>
</evidence>
<evidence type="ECO:0000313" key="2">
    <source>
        <dbReference type="EMBL" id="SHG33156.1"/>
    </source>
</evidence>
<dbReference type="OrthoDB" id="8410665at2"/>
<gene>
    <name evidence="2" type="ORF">SAMN02745157_4037</name>
</gene>
<feature type="region of interest" description="Disordered" evidence="1">
    <location>
        <begin position="834"/>
        <end position="864"/>
    </location>
</feature>
<dbReference type="EMBL" id="FQUP01000004">
    <property type="protein sequence ID" value="SHG33156.1"/>
    <property type="molecule type" value="Genomic_DNA"/>
</dbReference>